<dbReference type="Proteomes" id="UP000249723">
    <property type="component" value="Unassembled WGS sequence"/>
</dbReference>
<protein>
    <submittedName>
        <fullName evidence="1">BZ3500_MvSof-1268-A1-R1_Chr3-3g06510 protein</fullName>
    </submittedName>
</protein>
<organism evidence="1 2">
    <name type="scientific">Microbotryum saponariae</name>
    <dbReference type="NCBI Taxonomy" id="289078"/>
    <lineage>
        <taxon>Eukaryota</taxon>
        <taxon>Fungi</taxon>
        <taxon>Dikarya</taxon>
        <taxon>Basidiomycota</taxon>
        <taxon>Pucciniomycotina</taxon>
        <taxon>Microbotryomycetes</taxon>
        <taxon>Microbotryales</taxon>
        <taxon>Microbotryaceae</taxon>
        <taxon>Microbotryum</taxon>
    </lineage>
</organism>
<evidence type="ECO:0000313" key="1">
    <source>
        <dbReference type="EMBL" id="SCZ98000.1"/>
    </source>
</evidence>
<sequence>MSDLILIKVLIEWINKCFGANSIMLAVRVSDAANRTLGFKTMRVPRVKAQAVVGHQVTGGAAIIAGTAVGGPAGAAIGLGVAGVIQGIKHLNKNHDGVIKYETMWVTPGDLATDQAGRANWFKCTSSSRLPGARALYEMSHRIVRC</sequence>
<proteinExistence type="predicted"/>
<dbReference type="AlphaFoldDB" id="A0A2X0NH60"/>
<dbReference type="EMBL" id="FMWP01000094">
    <property type="protein sequence ID" value="SCZ98000.1"/>
    <property type="molecule type" value="Genomic_DNA"/>
</dbReference>
<name>A0A2X0NH60_9BASI</name>
<gene>
    <name evidence="1" type="ORF">BZ3500_MVSOF-1268-A1-R1_CHR3-3G06510</name>
</gene>
<keyword evidence="2" id="KW-1185">Reference proteome</keyword>
<evidence type="ECO:0000313" key="2">
    <source>
        <dbReference type="Proteomes" id="UP000249723"/>
    </source>
</evidence>
<reference evidence="2" key="1">
    <citation type="submission" date="2016-10" db="EMBL/GenBank/DDBJ databases">
        <authorList>
            <person name="Jeantristanb JTB J.-T."/>
            <person name="Ricardo R."/>
        </authorList>
    </citation>
    <scope>NUCLEOTIDE SEQUENCE [LARGE SCALE GENOMIC DNA]</scope>
</reference>
<accession>A0A2X0NH60</accession>